<protein>
    <submittedName>
        <fullName evidence="1">Uncharacterized protein</fullName>
    </submittedName>
</protein>
<reference evidence="1 2" key="2">
    <citation type="submission" date="2020-03" db="EMBL/GenBank/DDBJ databases">
        <authorList>
            <person name="Ichikawa N."/>
            <person name="Kimura A."/>
            <person name="Kitahashi Y."/>
            <person name="Uohara A."/>
        </authorList>
    </citation>
    <scope>NUCLEOTIDE SEQUENCE [LARGE SCALE GENOMIC DNA]</scope>
    <source>
        <strain evidence="1 2">NBRC 108639</strain>
    </source>
</reference>
<dbReference type="Proteomes" id="UP000482800">
    <property type="component" value="Unassembled WGS sequence"/>
</dbReference>
<dbReference type="AlphaFoldDB" id="A0A6V8JXK0"/>
<evidence type="ECO:0000313" key="1">
    <source>
        <dbReference type="EMBL" id="GFJ77483.1"/>
    </source>
</evidence>
<name>A0A6V8JXK0_9ACTN</name>
<comment type="caution">
    <text evidence="1">The sequence shown here is derived from an EMBL/GenBank/DDBJ whole genome shotgun (WGS) entry which is preliminary data.</text>
</comment>
<gene>
    <name evidence="1" type="ORF">Phou_016630</name>
</gene>
<accession>A0A6V8JXK0</accession>
<reference evidence="1 2" key="1">
    <citation type="submission" date="2020-03" db="EMBL/GenBank/DDBJ databases">
        <title>Whole genome shotgun sequence of Phytohabitans houttuyneae NBRC 108639.</title>
        <authorList>
            <person name="Komaki H."/>
            <person name="Tamura T."/>
        </authorList>
    </citation>
    <scope>NUCLEOTIDE SEQUENCE [LARGE SCALE GENOMIC DNA]</scope>
    <source>
        <strain evidence="1 2">NBRC 108639</strain>
    </source>
</reference>
<dbReference type="EMBL" id="BLPF01000001">
    <property type="protein sequence ID" value="GFJ77483.1"/>
    <property type="molecule type" value="Genomic_DNA"/>
</dbReference>
<evidence type="ECO:0000313" key="2">
    <source>
        <dbReference type="Proteomes" id="UP000482800"/>
    </source>
</evidence>
<keyword evidence="2" id="KW-1185">Reference proteome</keyword>
<proteinExistence type="predicted"/>
<organism evidence="1 2">
    <name type="scientific">Phytohabitans houttuyneae</name>
    <dbReference type="NCBI Taxonomy" id="1076126"/>
    <lineage>
        <taxon>Bacteria</taxon>
        <taxon>Bacillati</taxon>
        <taxon>Actinomycetota</taxon>
        <taxon>Actinomycetes</taxon>
        <taxon>Micromonosporales</taxon>
        <taxon>Micromonosporaceae</taxon>
    </lineage>
</organism>
<sequence length="134" mass="13148">MQAAAVLDTHAAGMTGTPLGCDLAAAAHTFRKVALHRLTHGSEVGDADGWTTAPRRRLTAAGSLPGQSWLWAAGPVGGGEDSAAGSRPATQSRVLSAASRPAAAALCEALPAGSSTTAAAVRAWFAAGEGASSG</sequence>